<keyword evidence="3" id="KW-1185">Reference proteome</keyword>
<comment type="caution">
    <text evidence="2">The sequence shown here is derived from an EMBL/GenBank/DDBJ whole genome shotgun (WGS) entry which is preliminary data.</text>
</comment>
<evidence type="ECO:0000313" key="3">
    <source>
        <dbReference type="Proteomes" id="UP000217065"/>
    </source>
</evidence>
<dbReference type="EMBL" id="NOKQ01000196">
    <property type="protein sequence ID" value="OZS78293.1"/>
    <property type="molecule type" value="Genomic_DNA"/>
</dbReference>
<dbReference type="AlphaFoldDB" id="A0A264W3X5"/>
<protein>
    <submittedName>
        <fullName evidence="2">IDEAL domain protein</fullName>
    </submittedName>
</protein>
<dbReference type="Pfam" id="PF08858">
    <property type="entry name" value="IDEAL"/>
    <property type="match status" value="1"/>
</dbReference>
<dbReference type="RefSeq" id="WP_094942313.1">
    <property type="nucleotide sequence ID" value="NZ_NOKQ01000196.1"/>
</dbReference>
<dbReference type="Gene3D" id="4.10.810.10">
    <property type="entry name" value="Virus Scaffolding Protein, Chain A"/>
    <property type="match status" value="1"/>
</dbReference>
<sequence length="78" mass="9291">MDKYYSYTDFLKAMSDTGTENTSAALLQEIYLDMFLDHIHREQLIERLEKRIDEALDLGDQEKFMLYTGQLKELHKND</sequence>
<dbReference type="Proteomes" id="UP000217065">
    <property type="component" value="Unassembled WGS sequence"/>
</dbReference>
<proteinExistence type="predicted"/>
<reference evidence="2 3" key="1">
    <citation type="submission" date="2017-07" db="EMBL/GenBank/DDBJ databases">
        <title>Tetzosporium hominis gen.nov. sp.nov.</title>
        <authorList>
            <person name="Tetz G."/>
            <person name="Tetz V."/>
        </authorList>
    </citation>
    <scope>NUCLEOTIDE SEQUENCE [LARGE SCALE GENOMIC DNA]</scope>
    <source>
        <strain evidence="2 3">VT-49</strain>
    </source>
</reference>
<name>A0A264W3X5_9BACL</name>
<dbReference type="OrthoDB" id="2660250at2"/>
<accession>A0A264W3X5</accession>
<dbReference type="InterPro" id="IPR027393">
    <property type="entry name" value="Virus_scaffolding_prot_C"/>
</dbReference>
<dbReference type="InterPro" id="IPR014957">
    <property type="entry name" value="IDEAL_dom"/>
</dbReference>
<gene>
    <name evidence="2" type="ORF">CF394_05910</name>
</gene>
<evidence type="ECO:0000313" key="2">
    <source>
        <dbReference type="EMBL" id="OZS78293.1"/>
    </source>
</evidence>
<evidence type="ECO:0000259" key="1">
    <source>
        <dbReference type="SMART" id="SM00914"/>
    </source>
</evidence>
<feature type="domain" description="IDEAL" evidence="1">
    <location>
        <begin position="35"/>
        <end position="71"/>
    </location>
</feature>
<dbReference type="SMART" id="SM00914">
    <property type="entry name" value="IDEAL"/>
    <property type="match status" value="1"/>
</dbReference>
<organism evidence="2 3">
    <name type="scientific">Tetzosporium hominis</name>
    <dbReference type="NCBI Taxonomy" id="2020506"/>
    <lineage>
        <taxon>Bacteria</taxon>
        <taxon>Bacillati</taxon>
        <taxon>Bacillota</taxon>
        <taxon>Bacilli</taxon>
        <taxon>Bacillales</taxon>
        <taxon>Caryophanaceae</taxon>
        <taxon>Tetzosporium</taxon>
    </lineage>
</organism>